<gene>
    <name evidence="9" type="ORF">ACJRO7_008167</name>
</gene>
<evidence type="ECO:0000256" key="2">
    <source>
        <dbReference type="ARBA" id="ARBA00023015"/>
    </source>
</evidence>
<dbReference type="InterPro" id="IPR044607">
    <property type="entry name" value="RKD-like"/>
</dbReference>
<evidence type="ECO:0000313" key="9">
    <source>
        <dbReference type="EMBL" id="KAL3716525.1"/>
    </source>
</evidence>
<evidence type="ECO:0000256" key="6">
    <source>
        <dbReference type="ARBA" id="ARBA00023242"/>
    </source>
</evidence>
<evidence type="ECO:0000256" key="7">
    <source>
        <dbReference type="SAM" id="MobiDB-lite"/>
    </source>
</evidence>
<protein>
    <recommendedName>
        <fullName evidence="8">RWP-RK domain-containing protein</fullName>
    </recommendedName>
</protein>
<dbReference type="Pfam" id="PF02042">
    <property type="entry name" value="RWP-RK"/>
    <property type="match status" value="1"/>
</dbReference>
<reference evidence="9 10" key="1">
    <citation type="submission" date="2024-11" db="EMBL/GenBank/DDBJ databases">
        <title>Chromosome-level genome assembly of Eucalyptus globulus Labill. provides insights into its genome evolution.</title>
        <authorList>
            <person name="Li X."/>
        </authorList>
    </citation>
    <scope>NUCLEOTIDE SEQUENCE [LARGE SCALE GENOMIC DNA]</scope>
    <source>
        <strain evidence="9">CL2024</strain>
        <tissue evidence="9">Fresh tender leaves</tissue>
    </source>
</reference>
<feature type="domain" description="RWP-RK" evidence="8">
    <location>
        <begin position="134"/>
        <end position="218"/>
    </location>
</feature>
<keyword evidence="3" id="KW-0175">Coiled coil</keyword>
<evidence type="ECO:0000256" key="5">
    <source>
        <dbReference type="ARBA" id="ARBA00023163"/>
    </source>
</evidence>
<evidence type="ECO:0000259" key="8">
    <source>
        <dbReference type="PROSITE" id="PS51519"/>
    </source>
</evidence>
<dbReference type="InterPro" id="IPR003035">
    <property type="entry name" value="RWP-RK_dom"/>
</dbReference>
<keyword evidence="4" id="KW-0238">DNA-binding</keyword>
<dbReference type="EMBL" id="JBJKBG010000011">
    <property type="protein sequence ID" value="KAL3716525.1"/>
    <property type="molecule type" value="Genomic_DNA"/>
</dbReference>
<keyword evidence="2" id="KW-0805">Transcription regulation</keyword>
<feature type="region of interest" description="Disordered" evidence="7">
    <location>
        <begin position="263"/>
        <end position="307"/>
    </location>
</feature>
<evidence type="ECO:0000313" key="10">
    <source>
        <dbReference type="Proteomes" id="UP001634007"/>
    </source>
</evidence>
<comment type="caution">
    <text evidence="9">The sequence shown here is derived from an EMBL/GenBank/DDBJ whole genome shotgun (WGS) entry which is preliminary data.</text>
</comment>
<dbReference type="GO" id="GO:0003677">
    <property type="term" value="F:DNA binding"/>
    <property type="evidence" value="ECO:0007669"/>
    <property type="project" value="UniProtKB-KW"/>
</dbReference>
<comment type="function">
    <text evidence="1">Putative transcription factor.</text>
</comment>
<organism evidence="9 10">
    <name type="scientific">Eucalyptus globulus</name>
    <name type="common">Tasmanian blue gum</name>
    <dbReference type="NCBI Taxonomy" id="34317"/>
    <lineage>
        <taxon>Eukaryota</taxon>
        <taxon>Viridiplantae</taxon>
        <taxon>Streptophyta</taxon>
        <taxon>Embryophyta</taxon>
        <taxon>Tracheophyta</taxon>
        <taxon>Spermatophyta</taxon>
        <taxon>Magnoliopsida</taxon>
        <taxon>eudicotyledons</taxon>
        <taxon>Gunneridae</taxon>
        <taxon>Pentapetalae</taxon>
        <taxon>rosids</taxon>
        <taxon>malvids</taxon>
        <taxon>Myrtales</taxon>
        <taxon>Myrtaceae</taxon>
        <taxon>Myrtoideae</taxon>
        <taxon>Eucalypteae</taxon>
        <taxon>Eucalyptus</taxon>
    </lineage>
</organism>
<keyword evidence="6" id="KW-0539">Nucleus</keyword>
<keyword evidence="10" id="KW-1185">Reference proteome</keyword>
<feature type="compositionally biased region" description="Basic and acidic residues" evidence="7">
    <location>
        <begin position="131"/>
        <end position="141"/>
    </location>
</feature>
<evidence type="ECO:0000256" key="3">
    <source>
        <dbReference type="ARBA" id="ARBA00023054"/>
    </source>
</evidence>
<name>A0ABD3IQC0_EUCGL</name>
<evidence type="ECO:0000256" key="1">
    <source>
        <dbReference type="ARBA" id="ARBA00004049"/>
    </source>
</evidence>
<feature type="region of interest" description="Disordered" evidence="7">
    <location>
        <begin position="129"/>
        <end position="149"/>
    </location>
</feature>
<dbReference type="PROSITE" id="PS51519">
    <property type="entry name" value="RWP_RK"/>
    <property type="match status" value="1"/>
</dbReference>
<sequence length="307" mass="34732">MARRSLKSWCNYEGLAKEEDDPFFFPTLLSPDFSGNGCSTLDGNFSLPFDYQESLCEAPPLITSFPLDPLCPQILDFEHNPHDAIQEGLDVQNYSASGTGIFEEMCARNEPKKRGLLLHNSGQDNYLSEVRGGDKRCAKEESDSDGNSRMLSREQISRYFYMPITRAAKELNIGLTLLKKRCRELGIRRWPHRKLMSLQTLIKNVQEMGGDPENVEQLRKVVNLLELEKKIMEEFPDVQLEDKTKRLRQACFKANYKKRKLVGPMDSGSTSSKSSPTAEDEGMSTGMGYEDVRSLLFDDSPSCSSTI</sequence>
<dbReference type="PANTHER" id="PTHR46373">
    <property type="entry name" value="PROTEIN RKD4"/>
    <property type="match status" value="1"/>
</dbReference>
<evidence type="ECO:0000256" key="4">
    <source>
        <dbReference type="ARBA" id="ARBA00023125"/>
    </source>
</evidence>
<keyword evidence="5" id="KW-0804">Transcription</keyword>
<dbReference type="PANTHER" id="PTHR46373:SF20">
    <property type="entry name" value="PROTEIN RKD1"/>
    <property type="match status" value="1"/>
</dbReference>
<dbReference type="Proteomes" id="UP001634007">
    <property type="component" value="Unassembled WGS sequence"/>
</dbReference>
<proteinExistence type="predicted"/>
<accession>A0ABD3IQC0</accession>
<dbReference type="AlphaFoldDB" id="A0ABD3IQC0"/>